<dbReference type="Pfam" id="PF21346">
    <property type="entry name" value="PcRGLX_3rd"/>
    <property type="match status" value="1"/>
</dbReference>
<feature type="domain" description="PcRGLX/YetA-like central beta-sandwich" evidence="2">
    <location>
        <begin position="121"/>
        <end position="414"/>
    </location>
</feature>
<dbReference type="STRING" id="1884261.A0A5C3R0T0"/>
<keyword evidence="5" id="KW-1185">Reference proteome</keyword>
<evidence type="ECO:0000313" key="5">
    <source>
        <dbReference type="Proteomes" id="UP000305067"/>
    </source>
</evidence>
<evidence type="ECO:0000313" key="4">
    <source>
        <dbReference type="EMBL" id="TFL06690.1"/>
    </source>
</evidence>
<gene>
    <name evidence="4" type="ORF">BDV98DRAFT_610209</name>
</gene>
<evidence type="ECO:0000259" key="3">
    <source>
        <dbReference type="Pfam" id="PF21346"/>
    </source>
</evidence>
<evidence type="ECO:0008006" key="6">
    <source>
        <dbReference type="Google" id="ProtNLM"/>
    </source>
</evidence>
<dbReference type="EMBL" id="ML178815">
    <property type="protein sequence ID" value="TFL06690.1"/>
    <property type="molecule type" value="Genomic_DNA"/>
</dbReference>
<dbReference type="PANTHER" id="PTHR40081:SF1">
    <property type="entry name" value="TAT PATHWAY SIGNAL SEQUENCE DOMAIN PROTEIN"/>
    <property type="match status" value="1"/>
</dbReference>
<dbReference type="Pfam" id="PF21345">
    <property type="entry name" value="PcRGLX_2nd"/>
    <property type="match status" value="1"/>
</dbReference>
<dbReference type="PANTHER" id="PTHR40081">
    <property type="entry name" value="CONCANAVALIN A-LIKE LECTIN/GLUCANASE"/>
    <property type="match status" value="1"/>
</dbReference>
<dbReference type="AlphaFoldDB" id="A0A5C3R0T0"/>
<dbReference type="Pfam" id="PF19501">
    <property type="entry name" value="PcRGLX_1st"/>
    <property type="match status" value="1"/>
</dbReference>
<reference evidence="4 5" key="1">
    <citation type="journal article" date="2019" name="Nat. Ecol. Evol.">
        <title>Megaphylogeny resolves global patterns of mushroom evolution.</title>
        <authorList>
            <person name="Varga T."/>
            <person name="Krizsan K."/>
            <person name="Foldi C."/>
            <person name="Dima B."/>
            <person name="Sanchez-Garcia M."/>
            <person name="Sanchez-Ramirez S."/>
            <person name="Szollosi G.J."/>
            <person name="Szarkandi J.G."/>
            <person name="Papp V."/>
            <person name="Albert L."/>
            <person name="Andreopoulos W."/>
            <person name="Angelini C."/>
            <person name="Antonin V."/>
            <person name="Barry K.W."/>
            <person name="Bougher N.L."/>
            <person name="Buchanan P."/>
            <person name="Buyck B."/>
            <person name="Bense V."/>
            <person name="Catcheside P."/>
            <person name="Chovatia M."/>
            <person name="Cooper J."/>
            <person name="Damon W."/>
            <person name="Desjardin D."/>
            <person name="Finy P."/>
            <person name="Geml J."/>
            <person name="Haridas S."/>
            <person name="Hughes K."/>
            <person name="Justo A."/>
            <person name="Karasinski D."/>
            <person name="Kautmanova I."/>
            <person name="Kiss B."/>
            <person name="Kocsube S."/>
            <person name="Kotiranta H."/>
            <person name="LaButti K.M."/>
            <person name="Lechner B.E."/>
            <person name="Liimatainen K."/>
            <person name="Lipzen A."/>
            <person name="Lukacs Z."/>
            <person name="Mihaltcheva S."/>
            <person name="Morgado L.N."/>
            <person name="Niskanen T."/>
            <person name="Noordeloos M.E."/>
            <person name="Ohm R.A."/>
            <person name="Ortiz-Santana B."/>
            <person name="Ovrebo C."/>
            <person name="Racz N."/>
            <person name="Riley R."/>
            <person name="Savchenko A."/>
            <person name="Shiryaev A."/>
            <person name="Soop K."/>
            <person name="Spirin V."/>
            <person name="Szebenyi C."/>
            <person name="Tomsovsky M."/>
            <person name="Tulloss R.E."/>
            <person name="Uehling J."/>
            <person name="Grigoriev I.V."/>
            <person name="Vagvolgyi C."/>
            <person name="Papp T."/>
            <person name="Martin F.M."/>
            <person name="Miettinen O."/>
            <person name="Hibbett D.S."/>
            <person name="Nagy L.G."/>
        </authorList>
    </citation>
    <scope>NUCLEOTIDE SEQUENCE [LARGE SCALE GENOMIC DNA]</scope>
    <source>
        <strain evidence="4 5">CBS 309.79</strain>
    </source>
</reference>
<feature type="domain" description="PcRGLX/YetA-like N-terminal RIFT barrel" evidence="1">
    <location>
        <begin position="14"/>
        <end position="68"/>
    </location>
</feature>
<dbReference type="Proteomes" id="UP000305067">
    <property type="component" value="Unassembled WGS sequence"/>
</dbReference>
<feature type="domain" description="PcRGLX/YetA-like C-terminal alpha/alpha toroid" evidence="3">
    <location>
        <begin position="421"/>
        <end position="793"/>
    </location>
</feature>
<accession>A0A5C3R0T0</accession>
<name>A0A5C3R0T0_9AGAR</name>
<proteinExistence type="predicted"/>
<dbReference type="OrthoDB" id="4798501at2759"/>
<sequence>MCSGPQTSLTLSLPSGTSFGLPWAQGEIDRTTALSAGDQVLLQTWPLTYWPDGSLKWTGHALGSNAGSPTSDYSSGSRNPQRTIFTRRSHRGHFKHTSQHRHIFRCPPHITSWSARFASSSQHGSTSLEMSSSKVEHKGPVRAVIKVTGKYKNGDSKALFPFSARFYISSGGSAIRIVHFFTFDADQKRDFIRGIGLQFNTAMTDLLHDRHIRFVSETGGVWGEAVRGLSGLRRDATAPVLTAQFEERATPAVTTWPATVSSGLDQLPIWNDFTLDQLSPNQFTISKRTTAGEKRRWLNATGSDGHRASGSGYVGGALNGGVSFGMKDFWQASPKGLDVRDAGSDAAVVTLWAYSPRAPATDMRHYDVEAHGLDLTYEDVGNPDPDPTRVGLSYEVTIQVVPSTPARSELKKWASSNSVHPQLVATPQLYASHRLFGRKWNVPESSTAGAIAIKKQKTALLDFYVAEVEQRQWYGFWDHDITRHTWRYDLGGYALDNGELGTDLWLWLSFLRTGRADVFRLAYAMTRHLSEVDSHHSGPHAGLGSRHNVSHWGDGAKEARVSGAWLRRPFYYLTGTDETLLTWEPFRKVPPLLRIGPDWVTLAGNWYTQWERTNDLKWRDRITTGMTDIGNFKTGLFTGFGSAVGWDPASAKLFELSGFGTSSYHLTMVFGVGEFLMEAMDVTTDQPKFDAAWLDFCTLYNGTNAEKQARYGMSFSFGGFANVTLARYPGQRRNGNSLKQQAWNVLATNTAELFLPVTKVGGTDVMTPVNEHIGTNAAAQFSLNQYTILGIAPELAVAPPLLWTKSCCVTGRSAI</sequence>
<dbReference type="InterPro" id="IPR045793">
    <property type="entry name" value="PcRGLX/YetA-like"/>
</dbReference>
<evidence type="ECO:0000259" key="1">
    <source>
        <dbReference type="Pfam" id="PF19501"/>
    </source>
</evidence>
<dbReference type="InterPro" id="IPR048330">
    <property type="entry name" value="PcRGLX/YetA_2nd"/>
</dbReference>
<organism evidence="4 5">
    <name type="scientific">Pterulicium gracile</name>
    <dbReference type="NCBI Taxonomy" id="1884261"/>
    <lineage>
        <taxon>Eukaryota</taxon>
        <taxon>Fungi</taxon>
        <taxon>Dikarya</taxon>
        <taxon>Basidiomycota</taxon>
        <taxon>Agaricomycotina</taxon>
        <taxon>Agaricomycetes</taxon>
        <taxon>Agaricomycetidae</taxon>
        <taxon>Agaricales</taxon>
        <taxon>Pleurotineae</taxon>
        <taxon>Pterulaceae</taxon>
        <taxon>Pterulicium</taxon>
    </lineage>
</organism>
<dbReference type="InterPro" id="IPR048329">
    <property type="entry name" value="PcRGLX_1st"/>
</dbReference>
<protein>
    <recommendedName>
        <fullName evidence="6">Tat pathway signal sequence domain protein</fullName>
    </recommendedName>
</protein>
<dbReference type="InterPro" id="IPR048331">
    <property type="entry name" value="PcRGLX/YetA_3rd"/>
</dbReference>
<evidence type="ECO:0000259" key="2">
    <source>
        <dbReference type="Pfam" id="PF21345"/>
    </source>
</evidence>